<proteinExistence type="predicted"/>
<dbReference type="OrthoDB" id="16916at10239"/>
<dbReference type="Proteomes" id="UP000018885">
    <property type="component" value="Segment"/>
</dbReference>
<keyword evidence="2" id="KW-1185">Reference proteome</keyword>
<gene>
    <name evidence="1" type="ORF">JJJB_0057</name>
</gene>
<reference evidence="1 2" key="1">
    <citation type="journal article" date="2014" name="Virol. J.">
        <title>First genome sequences of Achromobacter phages reveal new members of the N4 family.</title>
        <authorList>
            <person name="Wittmann J."/>
            <person name="Dreiseikelmann B."/>
            <person name="Rohde M."/>
            <person name="Meier-Kolthoff J.P."/>
            <person name="Bunk B."/>
            <person name="Rohde C."/>
        </authorList>
    </citation>
    <scope>NUCLEOTIDE SEQUENCE [LARGE SCALE GENOMIC DNA]</scope>
    <source>
        <strain evidence="1">JWAlpha</strain>
    </source>
</reference>
<evidence type="ECO:0000313" key="1">
    <source>
        <dbReference type="EMBL" id="AHC94010.1"/>
    </source>
</evidence>
<dbReference type="GeneID" id="18503403"/>
<evidence type="ECO:0000313" key="2">
    <source>
        <dbReference type="Proteomes" id="UP000018885"/>
    </source>
</evidence>
<protein>
    <submittedName>
        <fullName evidence="1">Uncharacterized protein</fullName>
    </submittedName>
</protein>
<dbReference type="KEGG" id="vg:18503403"/>
<dbReference type="EMBL" id="KF787095">
    <property type="protein sequence ID" value="AHC94010.1"/>
    <property type="molecule type" value="Genomic_DNA"/>
</dbReference>
<dbReference type="RefSeq" id="YP_009004758.1">
    <property type="nucleotide sequence ID" value="NC_023556.1"/>
</dbReference>
<organism evidence="1 2">
    <name type="scientific">Achromobacter phage JWAlpha</name>
    <dbReference type="NCBI Taxonomy" id="1416009"/>
    <lineage>
        <taxon>Viruses</taxon>
        <taxon>Duplodnaviria</taxon>
        <taxon>Heunggongvirae</taxon>
        <taxon>Uroviricota</taxon>
        <taxon>Caudoviricetes</taxon>
        <taxon>Schitoviridae</taxon>
        <taxon>Rothmandenesvirinae</taxon>
        <taxon>Jwalphavirus</taxon>
        <taxon>Jwalphavirus jwalpha</taxon>
    </lineage>
</organism>
<accession>V9VF89</accession>
<name>V9VF89_9CAUD</name>
<sequence length="140" mass="15176">MTKKTDTNAANTPVKKHHWLFAAQVVFHVAKEGQPATDGGALLLNGLVLTDDKQIAMADLARAQMTAVSNLNERFKGQNVEVIDCVFMSFSHLGFMSQPEYAKTPEGQALIKTEVPVNPAERPEAKLTLVKTEGDPVSGD</sequence>